<dbReference type="InterPro" id="IPR050360">
    <property type="entry name" value="MFS_Sugar_Transporters"/>
</dbReference>
<dbReference type="OrthoDB" id="6133115at2759"/>
<dbReference type="SUPFAM" id="SSF103473">
    <property type="entry name" value="MFS general substrate transporter"/>
    <property type="match status" value="1"/>
</dbReference>
<evidence type="ECO:0000256" key="4">
    <source>
        <dbReference type="ARBA" id="ARBA00022989"/>
    </source>
</evidence>
<evidence type="ECO:0000259" key="8">
    <source>
        <dbReference type="PROSITE" id="PS50850"/>
    </source>
</evidence>
<dbReference type="GO" id="GO:0005351">
    <property type="term" value="F:carbohydrate:proton symporter activity"/>
    <property type="evidence" value="ECO:0007669"/>
    <property type="project" value="TreeGrafter"/>
</dbReference>
<name>A0A4Z0Y542_9PEZI</name>
<evidence type="ECO:0000256" key="3">
    <source>
        <dbReference type="ARBA" id="ARBA00022692"/>
    </source>
</evidence>
<organism evidence="9 10">
    <name type="scientific">Xylaria hypoxylon</name>
    <dbReference type="NCBI Taxonomy" id="37992"/>
    <lineage>
        <taxon>Eukaryota</taxon>
        <taxon>Fungi</taxon>
        <taxon>Dikarya</taxon>
        <taxon>Ascomycota</taxon>
        <taxon>Pezizomycotina</taxon>
        <taxon>Sordariomycetes</taxon>
        <taxon>Xylariomycetidae</taxon>
        <taxon>Xylariales</taxon>
        <taxon>Xylariaceae</taxon>
        <taxon>Xylaria</taxon>
    </lineage>
</organism>
<dbReference type="Proteomes" id="UP000297716">
    <property type="component" value="Unassembled WGS sequence"/>
</dbReference>
<accession>A0A4Z0Y542</accession>
<feature type="domain" description="Major facilitator superfamily (MFS) profile" evidence="8">
    <location>
        <begin position="93"/>
        <end position="571"/>
    </location>
</feature>
<feature type="transmembrane region" description="Helical" evidence="7">
    <location>
        <begin position="519"/>
        <end position="536"/>
    </location>
</feature>
<keyword evidence="5 7" id="KW-0472">Membrane</keyword>
<dbReference type="Gene3D" id="1.20.1250.20">
    <property type="entry name" value="MFS general substrate transporter like domains"/>
    <property type="match status" value="1"/>
</dbReference>
<comment type="subcellular location">
    <subcellularLocation>
        <location evidence="1">Membrane</location>
        <topology evidence="1">Multi-pass membrane protein</topology>
    </subcellularLocation>
</comment>
<dbReference type="PANTHER" id="PTHR48022:SF36">
    <property type="entry name" value="LACTOSE PERMEASE, PUTATIVE (AFU_ORTHOLOGUE AFUA_1G17310)-RELATED"/>
    <property type="match status" value="1"/>
</dbReference>
<feature type="transmembrane region" description="Helical" evidence="7">
    <location>
        <begin position="172"/>
        <end position="191"/>
    </location>
</feature>
<evidence type="ECO:0000313" key="9">
    <source>
        <dbReference type="EMBL" id="TGJ79189.1"/>
    </source>
</evidence>
<feature type="transmembrane region" description="Helical" evidence="7">
    <location>
        <begin position="140"/>
        <end position="160"/>
    </location>
</feature>
<dbReference type="EMBL" id="SKBN01000308">
    <property type="protein sequence ID" value="TGJ79189.1"/>
    <property type="molecule type" value="Genomic_DNA"/>
</dbReference>
<feature type="region of interest" description="Disordered" evidence="6">
    <location>
        <begin position="1"/>
        <end position="32"/>
    </location>
</feature>
<protein>
    <recommendedName>
        <fullName evidence="8">Major facilitator superfamily (MFS) profile domain-containing protein</fullName>
    </recommendedName>
</protein>
<evidence type="ECO:0000256" key="7">
    <source>
        <dbReference type="SAM" id="Phobius"/>
    </source>
</evidence>
<dbReference type="InterPro" id="IPR020846">
    <property type="entry name" value="MFS_dom"/>
</dbReference>
<feature type="transmembrane region" description="Helical" evidence="7">
    <location>
        <begin position="261"/>
        <end position="280"/>
    </location>
</feature>
<dbReference type="Pfam" id="PF00083">
    <property type="entry name" value="Sugar_tr"/>
    <property type="match status" value="2"/>
</dbReference>
<feature type="transmembrane region" description="Helical" evidence="7">
    <location>
        <begin position="548"/>
        <end position="566"/>
    </location>
</feature>
<dbReference type="InterPro" id="IPR005829">
    <property type="entry name" value="Sugar_transporter_CS"/>
</dbReference>
<gene>
    <name evidence="9" type="ORF">E0Z10_g9571</name>
</gene>
<dbReference type="PROSITE" id="PS50850">
    <property type="entry name" value="MFS"/>
    <property type="match status" value="1"/>
</dbReference>
<feature type="compositionally biased region" description="Basic and acidic residues" evidence="6">
    <location>
        <begin position="1"/>
        <end position="22"/>
    </location>
</feature>
<keyword evidence="3 7" id="KW-0812">Transmembrane</keyword>
<dbReference type="PANTHER" id="PTHR48022">
    <property type="entry name" value="PLASTIDIC GLUCOSE TRANSPORTER 4"/>
    <property type="match status" value="1"/>
</dbReference>
<evidence type="ECO:0000256" key="2">
    <source>
        <dbReference type="ARBA" id="ARBA00010992"/>
    </source>
</evidence>
<feature type="transmembrane region" description="Helical" evidence="7">
    <location>
        <begin position="479"/>
        <end position="498"/>
    </location>
</feature>
<dbReference type="InterPro" id="IPR036259">
    <property type="entry name" value="MFS_trans_sf"/>
</dbReference>
<feature type="transmembrane region" description="Helical" evidence="7">
    <location>
        <begin position="197"/>
        <end position="217"/>
    </location>
</feature>
<dbReference type="InterPro" id="IPR005828">
    <property type="entry name" value="MFS_sugar_transport-like"/>
</dbReference>
<comment type="caution">
    <text evidence="9">The sequence shown here is derived from an EMBL/GenBank/DDBJ whole genome shotgun (WGS) entry which is preliminary data.</text>
</comment>
<comment type="similarity">
    <text evidence="2">Belongs to the major facilitator superfamily. Sugar transporter (TC 2.A.1.1) family.</text>
</comment>
<evidence type="ECO:0000313" key="10">
    <source>
        <dbReference type="Proteomes" id="UP000297716"/>
    </source>
</evidence>
<dbReference type="GO" id="GO:0016020">
    <property type="term" value="C:membrane"/>
    <property type="evidence" value="ECO:0007669"/>
    <property type="project" value="UniProtKB-SubCell"/>
</dbReference>
<keyword evidence="4 7" id="KW-1133">Transmembrane helix</keyword>
<keyword evidence="10" id="KW-1185">Reference proteome</keyword>
<feature type="transmembrane region" description="Helical" evidence="7">
    <location>
        <begin position="446"/>
        <end position="467"/>
    </location>
</feature>
<reference evidence="9 10" key="1">
    <citation type="submission" date="2019-03" db="EMBL/GenBank/DDBJ databases">
        <title>Draft genome sequence of Xylaria hypoxylon DSM 108379, a ubiquitous saprotrophic-parasitic fungi on hardwood.</title>
        <authorList>
            <person name="Buettner E."/>
            <person name="Leonhardt S."/>
            <person name="Gebauer A.M."/>
            <person name="Liers C."/>
            <person name="Hofrichter M."/>
            <person name="Kellner H."/>
        </authorList>
    </citation>
    <scope>NUCLEOTIDE SEQUENCE [LARGE SCALE GENOMIC DNA]</scope>
    <source>
        <strain evidence="9 10">DSM 108379</strain>
    </source>
</reference>
<evidence type="ECO:0000256" key="5">
    <source>
        <dbReference type="ARBA" id="ARBA00023136"/>
    </source>
</evidence>
<feature type="transmembrane region" description="Helical" evidence="7">
    <location>
        <begin position="86"/>
        <end position="104"/>
    </location>
</feature>
<dbReference type="AlphaFoldDB" id="A0A4Z0Y542"/>
<evidence type="ECO:0000256" key="6">
    <source>
        <dbReference type="SAM" id="MobiDB-lite"/>
    </source>
</evidence>
<feature type="transmembrane region" description="Helical" evidence="7">
    <location>
        <begin position="229"/>
        <end position="249"/>
    </location>
</feature>
<proteinExistence type="inferred from homology"/>
<evidence type="ECO:0000256" key="1">
    <source>
        <dbReference type="ARBA" id="ARBA00004141"/>
    </source>
</evidence>
<dbReference type="PROSITE" id="PS00216">
    <property type="entry name" value="SUGAR_TRANSPORT_1"/>
    <property type="match status" value="1"/>
</dbReference>
<sequence length="614" mass="66603">MDTPKRAGDRRADEMDDSKHSNGDGGATISTSIEPAVIVSEGTGKTANIAGAKTKEVQNAELYAAIQESKINIWSKESRWPSSRPFFAPAPMVMMVRLLVLLPVERDTDGYSPLGSLLTGIVAMKQFQDVFHSGTTGPTVSVLFSLYTVGSIVGAPFAAIVADKLGRRKTMFCGGIIIIIGTAIISSSSTIPQFVVGRFILGLGIATMTVSAPAYAMEISPPHWRGRAVGFYNCGWFGGSIPAAAIVFGTELIQSHWAWRIPLIVQAFASVIVMFTVWFIPESPRWLMANGKTDEALEFLVKYHGNGNPNSRLVLLEIEEMREGIRLDGIDKRPWDYRPLLLTHNGRWRFVQVIMISVFGQFSGNGLGYFNATIFEQIGVKSVSQQLGYNLLNSVLSAVVSTLESLIPPFHISRVLSTPVTLASSQTLPGALTAVSLTDRMRRRPVLIYGTLACAVALALNSGLSAALDSQGENIQSSYAKGALASYFLFNIIFSFTYTPLQGVIPSEALETTTRAKGLAASAVIVNILGFINQFAGPIGLQNIGYKYIFVFVGWDVVEAGAWYFFGVESQGRTLEQLDWVYDQPNPVKASQIIDKVVVQADGKVSEKVVEDGA</sequence>